<sequence>MRGAEFRATIRLLLEIEVLFSRAPEADYETRLQFIPAVCPNLFCNSHPGGFHSSGMGSG</sequence>
<dbReference type="AlphaFoldDB" id="A0A2U3KI01"/>
<dbReference type="Proteomes" id="UP000238701">
    <property type="component" value="Unassembled WGS sequence"/>
</dbReference>
<organism evidence="1 2">
    <name type="scientific">Candidatus Sulfotelmatobacter kueseliae</name>
    <dbReference type="NCBI Taxonomy" id="2042962"/>
    <lineage>
        <taxon>Bacteria</taxon>
        <taxon>Pseudomonadati</taxon>
        <taxon>Acidobacteriota</taxon>
        <taxon>Terriglobia</taxon>
        <taxon>Terriglobales</taxon>
        <taxon>Candidatus Korobacteraceae</taxon>
        <taxon>Candidatus Sulfotelmatobacter</taxon>
    </lineage>
</organism>
<dbReference type="EMBL" id="OMOD01000119">
    <property type="protein sequence ID" value="SPF39292.1"/>
    <property type="molecule type" value="Genomic_DNA"/>
</dbReference>
<accession>A0A2U3KI01</accession>
<evidence type="ECO:0000313" key="2">
    <source>
        <dbReference type="Proteomes" id="UP000238701"/>
    </source>
</evidence>
<gene>
    <name evidence="1" type="ORF">SBA1_270007</name>
</gene>
<protein>
    <submittedName>
        <fullName evidence="1">Uncharacterized protein</fullName>
    </submittedName>
</protein>
<proteinExistence type="predicted"/>
<evidence type="ECO:0000313" key="1">
    <source>
        <dbReference type="EMBL" id="SPF39292.1"/>
    </source>
</evidence>
<reference evidence="2" key="1">
    <citation type="submission" date="2018-02" db="EMBL/GenBank/DDBJ databases">
        <authorList>
            <person name="Hausmann B."/>
        </authorList>
    </citation>
    <scope>NUCLEOTIDE SEQUENCE [LARGE SCALE GENOMIC DNA]</scope>
    <source>
        <strain evidence="2">Peat soil MAG SbA1</strain>
    </source>
</reference>
<name>A0A2U3KI01_9BACT</name>